<dbReference type="KEGG" id="cmb:CSW64_02205"/>
<accession>A0A2D2ATG8</accession>
<dbReference type="RefSeq" id="WP_099620565.1">
    <property type="nucleotide sequence ID" value="NZ_CP024201.1"/>
</dbReference>
<dbReference type="InterPro" id="IPR036291">
    <property type="entry name" value="NAD(P)-bd_dom_sf"/>
</dbReference>
<organism evidence="3 4">
    <name type="scientific">Caulobacter mirabilis</name>
    <dbReference type="NCBI Taxonomy" id="69666"/>
    <lineage>
        <taxon>Bacteria</taxon>
        <taxon>Pseudomonadati</taxon>
        <taxon>Pseudomonadota</taxon>
        <taxon>Alphaproteobacteria</taxon>
        <taxon>Caulobacterales</taxon>
        <taxon>Caulobacteraceae</taxon>
        <taxon>Caulobacter</taxon>
    </lineage>
</organism>
<name>A0A2D2ATG8_9CAUL</name>
<gene>
    <name evidence="3" type="ORF">CSW64_02205</name>
</gene>
<protein>
    <submittedName>
        <fullName evidence="3">NAD-dependent dehydratase</fullName>
    </submittedName>
</protein>
<dbReference type="OrthoDB" id="9814124at2"/>
<keyword evidence="4" id="KW-1185">Reference proteome</keyword>
<dbReference type="InterPro" id="IPR001509">
    <property type="entry name" value="Epimerase_deHydtase"/>
</dbReference>
<feature type="region of interest" description="Disordered" evidence="1">
    <location>
        <begin position="111"/>
        <end position="130"/>
    </location>
</feature>
<dbReference type="EMBL" id="CP024201">
    <property type="protein sequence ID" value="ATQ41308.1"/>
    <property type="molecule type" value="Genomic_DNA"/>
</dbReference>
<proteinExistence type="predicted"/>
<dbReference type="PANTHER" id="PTHR43245:SF13">
    <property type="entry name" value="UDP-D-APIOSE_UDP-D-XYLOSE SYNTHASE 2"/>
    <property type="match status" value="1"/>
</dbReference>
<reference evidence="3 4" key="1">
    <citation type="submission" date="2017-10" db="EMBL/GenBank/DDBJ databases">
        <title>Genome sequence of Caulobacter mirabilis FWC38.</title>
        <authorList>
            <person name="Fiebig A."/>
            <person name="Crosson S."/>
        </authorList>
    </citation>
    <scope>NUCLEOTIDE SEQUENCE [LARGE SCALE GENOMIC DNA]</scope>
    <source>
        <strain evidence="3 4">FWC 38</strain>
    </source>
</reference>
<evidence type="ECO:0000313" key="4">
    <source>
        <dbReference type="Proteomes" id="UP000228945"/>
    </source>
</evidence>
<dbReference type="Gene3D" id="3.40.50.720">
    <property type="entry name" value="NAD(P)-binding Rossmann-like Domain"/>
    <property type="match status" value="1"/>
</dbReference>
<dbReference type="Proteomes" id="UP000228945">
    <property type="component" value="Chromosome"/>
</dbReference>
<feature type="domain" description="NAD-dependent epimerase/dehydratase" evidence="2">
    <location>
        <begin position="3"/>
        <end position="238"/>
    </location>
</feature>
<evidence type="ECO:0000313" key="3">
    <source>
        <dbReference type="EMBL" id="ATQ41308.1"/>
    </source>
</evidence>
<evidence type="ECO:0000256" key="1">
    <source>
        <dbReference type="SAM" id="MobiDB-lite"/>
    </source>
</evidence>
<evidence type="ECO:0000259" key="2">
    <source>
        <dbReference type="Pfam" id="PF01370"/>
    </source>
</evidence>
<dbReference type="Pfam" id="PF01370">
    <property type="entry name" value="Epimerase"/>
    <property type="match status" value="1"/>
</dbReference>
<dbReference type="InterPro" id="IPR050177">
    <property type="entry name" value="Lipid_A_modif_metabolic_enz"/>
</dbReference>
<sequence length="316" mass="33979">MTVLVLGGTGFIGGPVVRRLTEVGETVALHRGGRSAPAGAVNLVADRGDPRAVLAGVRAHRVTTVVDMMAMTEADTLPLFEVLAGEIGRYVLASSADVYRNYEGLHRKAAPEPIREPLAEDSPLRTTRHPYRLTEPRAADDPQKMFDDYDKIPLEQALLAQSGFDGTVARLPMVFGPGDRQRRFAWLIAPMAAGRAEIAAPAAWLDWRTSYGFVEDVAAGLALAATHPAAGGRVYNIGPAEPLSHRDWAARLADVMRWEGRLVEAGEPSGPLAGLDLAYPLVTDTARIRAELGYEEAMAPGEALRLTIADELAREG</sequence>
<dbReference type="AlphaFoldDB" id="A0A2D2ATG8"/>
<dbReference type="SUPFAM" id="SSF51735">
    <property type="entry name" value="NAD(P)-binding Rossmann-fold domains"/>
    <property type="match status" value="1"/>
</dbReference>
<dbReference type="PANTHER" id="PTHR43245">
    <property type="entry name" value="BIFUNCTIONAL POLYMYXIN RESISTANCE PROTEIN ARNA"/>
    <property type="match status" value="1"/>
</dbReference>